<protein>
    <submittedName>
        <fullName evidence="7">AMP-binding enzyme domain-containing protein</fullName>
    </submittedName>
</protein>
<dbReference type="InterPro" id="IPR000873">
    <property type="entry name" value="AMP-dep_synth/lig_dom"/>
</dbReference>
<feature type="transmembrane region" description="Helical" evidence="5">
    <location>
        <begin position="225"/>
        <end position="246"/>
    </location>
</feature>
<dbReference type="GeneID" id="68361105"/>
<keyword evidence="5" id="KW-0472">Membrane</keyword>
<evidence type="ECO:0000313" key="7">
    <source>
        <dbReference type="EMBL" id="KAH0956941.1"/>
    </source>
</evidence>
<keyword evidence="2" id="KW-0597">Phosphoprotein</keyword>
<feature type="domain" description="AMP-dependent synthetase/ligase" evidence="6">
    <location>
        <begin position="170"/>
        <end position="243"/>
    </location>
</feature>
<dbReference type="PANTHER" id="PTHR43439">
    <property type="entry name" value="PHENYLACETATE-COENZYME A LIGASE"/>
    <property type="match status" value="1"/>
</dbReference>
<evidence type="ECO:0000256" key="2">
    <source>
        <dbReference type="ARBA" id="ARBA00022553"/>
    </source>
</evidence>
<dbReference type="AlphaFoldDB" id="A0A9P8SBW5"/>
<gene>
    <name evidence="7" type="ORF">HRG_11977</name>
</gene>
<keyword evidence="5" id="KW-0812">Transmembrane</keyword>
<accession>A0A9P8SBW5</accession>
<dbReference type="SUPFAM" id="SSF56801">
    <property type="entry name" value="Acetyl-CoA synthetase-like"/>
    <property type="match status" value="1"/>
</dbReference>
<dbReference type="InterPro" id="IPR020845">
    <property type="entry name" value="AMP-binding_CS"/>
</dbReference>
<dbReference type="RefSeq" id="XP_044714455.1">
    <property type="nucleotide sequence ID" value="XM_044870447.1"/>
</dbReference>
<keyword evidence="1" id="KW-0596">Phosphopantetheine</keyword>
<organism evidence="7 8">
    <name type="scientific">Hirsutella rhossiliensis</name>
    <dbReference type="NCBI Taxonomy" id="111463"/>
    <lineage>
        <taxon>Eukaryota</taxon>
        <taxon>Fungi</taxon>
        <taxon>Dikarya</taxon>
        <taxon>Ascomycota</taxon>
        <taxon>Pezizomycotina</taxon>
        <taxon>Sordariomycetes</taxon>
        <taxon>Hypocreomycetidae</taxon>
        <taxon>Hypocreales</taxon>
        <taxon>Ophiocordycipitaceae</taxon>
        <taxon>Hirsutella</taxon>
    </lineage>
</organism>
<dbReference type="InterPro" id="IPR051414">
    <property type="entry name" value="Adenylate-forming_Reductase"/>
</dbReference>
<evidence type="ECO:0000313" key="8">
    <source>
        <dbReference type="Proteomes" id="UP000824596"/>
    </source>
</evidence>
<sequence length="259" mass="28609">MLSAQLPQPAGPNQQLNPGQRSQQLSDLAGAGNGQLADKPYGRRLAINIIEDLAKNEPSRPFVFTPNGSEAKDGWAKVTYKQIYNAINHVAGEITKKLGPAPAGVPYRWAGYQAFFVSPRNSLEGFLSLFEATNCNAFYYAEANRQLVQTWMKKRKLQAFAAPSADVWLNAEPQLFPYSKSFEEAQWDPMVVLHTSGSTGIPKPIVVSHGAKFSLQEWSDRSTRLFLPMPMFHAAAVYVFLSMAIFTDSPSHLASLSAR</sequence>
<evidence type="ECO:0000259" key="6">
    <source>
        <dbReference type="Pfam" id="PF00501"/>
    </source>
</evidence>
<comment type="caution">
    <text evidence="7">The sequence shown here is derived from an EMBL/GenBank/DDBJ whole genome shotgun (WGS) entry which is preliminary data.</text>
</comment>
<feature type="compositionally biased region" description="Polar residues" evidence="4">
    <location>
        <begin position="11"/>
        <end position="26"/>
    </location>
</feature>
<dbReference type="PROSITE" id="PS00455">
    <property type="entry name" value="AMP_BINDING"/>
    <property type="match status" value="1"/>
</dbReference>
<evidence type="ECO:0000256" key="3">
    <source>
        <dbReference type="ARBA" id="ARBA00022857"/>
    </source>
</evidence>
<reference evidence="7" key="1">
    <citation type="submission" date="2021-09" db="EMBL/GenBank/DDBJ databases">
        <title>A high-quality genome of the endoparasitic fungus Hirsutella rhossiliensis with a comparison of Hirsutella genomes reveals transposable elements contributing to genome size variation.</title>
        <authorList>
            <person name="Lin R."/>
            <person name="Jiao Y."/>
            <person name="Sun X."/>
            <person name="Ling J."/>
            <person name="Xie B."/>
            <person name="Cheng X."/>
        </authorList>
    </citation>
    <scope>NUCLEOTIDE SEQUENCE</scope>
    <source>
        <strain evidence="7">HR02</strain>
    </source>
</reference>
<proteinExistence type="predicted"/>
<evidence type="ECO:0000256" key="1">
    <source>
        <dbReference type="ARBA" id="ARBA00022450"/>
    </source>
</evidence>
<evidence type="ECO:0000256" key="4">
    <source>
        <dbReference type="SAM" id="MobiDB-lite"/>
    </source>
</evidence>
<dbReference type="Proteomes" id="UP000824596">
    <property type="component" value="Unassembled WGS sequence"/>
</dbReference>
<keyword evidence="8" id="KW-1185">Reference proteome</keyword>
<name>A0A9P8SBW5_9HYPO</name>
<feature type="region of interest" description="Disordered" evidence="4">
    <location>
        <begin position="1"/>
        <end position="36"/>
    </location>
</feature>
<dbReference type="Gene3D" id="3.40.50.12780">
    <property type="entry name" value="N-terminal domain of ligase-like"/>
    <property type="match status" value="1"/>
</dbReference>
<dbReference type="PANTHER" id="PTHR43439:SF2">
    <property type="entry name" value="ENZYME, PUTATIVE (JCVI)-RELATED"/>
    <property type="match status" value="1"/>
</dbReference>
<dbReference type="EMBL" id="JAIZPD010000032">
    <property type="protein sequence ID" value="KAH0956941.1"/>
    <property type="molecule type" value="Genomic_DNA"/>
</dbReference>
<dbReference type="Pfam" id="PF00501">
    <property type="entry name" value="AMP-binding"/>
    <property type="match status" value="1"/>
</dbReference>
<evidence type="ECO:0000256" key="5">
    <source>
        <dbReference type="SAM" id="Phobius"/>
    </source>
</evidence>
<keyword evidence="5" id="KW-1133">Transmembrane helix</keyword>
<keyword evidence="3" id="KW-0521">NADP</keyword>
<dbReference type="OrthoDB" id="429813at2759"/>
<dbReference type="InterPro" id="IPR042099">
    <property type="entry name" value="ANL_N_sf"/>
</dbReference>